<gene>
    <name evidence="2" type="ORF">GUITHDRAFT_99895</name>
</gene>
<dbReference type="KEGG" id="gtt:GUITHDRAFT_99895"/>
<dbReference type="EnsemblProtists" id="EKX54415">
    <property type="protein sequence ID" value="EKX54415"/>
    <property type="gene ID" value="GUITHDRAFT_99895"/>
</dbReference>
<dbReference type="PaxDb" id="55529-EKX54415"/>
<organism evidence="2">
    <name type="scientific">Guillardia theta (strain CCMP2712)</name>
    <name type="common">Cryptophyte</name>
    <dbReference type="NCBI Taxonomy" id="905079"/>
    <lineage>
        <taxon>Eukaryota</taxon>
        <taxon>Cryptophyceae</taxon>
        <taxon>Pyrenomonadales</taxon>
        <taxon>Geminigeraceae</taxon>
        <taxon>Guillardia</taxon>
    </lineage>
</organism>
<dbReference type="RefSeq" id="XP_005841395.1">
    <property type="nucleotide sequence ID" value="XM_005841338.1"/>
</dbReference>
<feature type="region of interest" description="Disordered" evidence="1">
    <location>
        <begin position="384"/>
        <end position="416"/>
    </location>
</feature>
<reference evidence="3" key="3">
    <citation type="submission" date="2016-03" db="UniProtKB">
        <authorList>
            <consortium name="EnsemblProtists"/>
        </authorList>
    </citation>
    <scope>IDENTIFICATION</scope>
</reference>
<dbReference type="Proteomes" id="UP000011087">
    <property type="component" value="Unassembled WGS sequence"/>
</dbReference>
<name>L1K1T3_GUITC</name>
<dbReference type="HOGENOM" id="CLU_661313_0_0_1"/>
<dbReference type="AlphaFoldDB" id="L1K1T3"/>
<sequence length="416" mass="45833">MANSNVISTVQLNPRIAELRQKLQNTENALMGMSGREALAEAERAQMLQQKIDSLKSAQLAPRGNLAAFETLAIVHPRGNPGDRPHVYQPVAAGGHYRTKQAEDLARNLAKAHQHEQHMMQENAPHVGIQRPAHVAPRKQMSKRISKKVNPWSVIPNKKVLHYARKSQYMGQSFDHAEGFDSGSDKDILARGLSILSQGTKRASAPGGFVQVKTLLPGQKLPKGARVLTAEQVRLLRERSLPLHASAKHTMLNRVMLDDVEGEDSSNTTAPSEPEVGDTGMTAAQLDAFANAEASKAKFLLNQAKTERRNAYDELKESSNMISRGWDKHQKGEKFLEIAEQHMQNSTALLNSFKMNLASGRAEREKEFSDKLKNISEALEAEASEKHGLYETALQEAGDLKLTSASQNSTETEAEA</sequence>
<accession>L1K1T3</accession>
<keyword evidence="4" id="KW-1185">Reference proteome</keyword>
<evidence type="ECO:0000313" key="3">
    <source>
        <dbReference type="EnsemblProtists" id="EKX54415"/>
    </source>
</evidence>
<reference evidence="4" key="2">
    <citation type="submission" date="2012-11" db="EMBL/GenBank/DDBJ databases">
        <authorList>
            <person name="Kuo A."/>
            <person name="Curtis B.A."/>
            <person name="Tanifuji G."/>
            <person name="Burki F."/>
            <person name="Gruber A."/>
            <person name="Irimia M."/>
            <person name="Maruyama S."/>
            <person name="Arias M.C."/>
            <person name="Ball S.G."/>
            <person name="Gile G.H."/>
            <person name="Hirakawa Y."/>
            <person name="Hopkins J.F."/>
            <person name="Rensing S.A."/>
            <person name="Schmutz J."/>
            <person name="Symeonidi A."/>
            <person name="Elias M."/>
            <person name="Eveleigh R.J."/>
            <person name="Herman E.K."/>
            <person name="Klute M.J."/>
            <person name="Nakayama T."/>
            <person name="Obornik M."/>
            <person name="Reyes-Prieto A."/>
            <person name="Armbrust E.V."/>
            <person name="Aves S.J."/>
            <person name="Beiko R.G."/>
            <person name="Coutinho P."/>
            <person name="Dacks J.B."/>
            <person name="Durnford D.G."/>
            <person name="Fast N.M."/>
            <person name="Green B.R."/>
            <person name="Grisdale C."/>
            <person name="Hempe F."/>
            <person name="Henrissat B."/>
            <person name="Hoppner M.P."/>
            <person name="Ishida K.-I."/>
            <person name="Kim E."/>
            <person name="Koreny L."/>
            <person name="Kroth P.G."/>
            <person name="Liu Y."/>
            <person name="Malik S.-B."/>
            <person name="Maier U.G."/>
            <person name="McRose D."/>
            <person name="Mock T."/>
            <person name="Neilson J.A."/>
            <person name="Onodera N.T."/>
            <person name="Poole A.M."/>
            <person name="Pritham E.J."/>
            <person name="Richards T.A."/>
            <person name="Rocap G."/>
            <person name="Roy S.W."/>
            <person name="Sarai C."/>
            <person name="Schaack S."/>
            <person name="Shirato S."/>
            <person name="Slamovits C.H."/>
            <person name="Spencer D.F."/>
            <person name="Suzuki S."/>
            <person name="Worden A.Z."/>
            <person name="Zauner S."/>
            <person name="Barry K."/>
            <person name="Bell C."/>
            <person name="Bharti A.K."/>
            <person name="Crow J.A."/>
            <person name="Grimwood J."/>
            <person name="Kramer R."/>
            <person name="Lindquist E."/>
            <person name="Lucas S."/>
            <person name="Salamov A."/>
            <person name="McFadden G.I."/>
            <person name="Lane C.E."/>
            <person name="Keeling P.J."/>
            <person name="Gray M.W."/>
            <person name="Grigoriev I.V."/>
            <person name="Archibald J.M."/>
        </authorList>
    </citation>
    <scope>NUCLEOTIDE SEQUENCE</scope>
    <source>
        <strain evidence="4">CCMP2712</strain>
    </source>
</reference>
<evidence type="ECO:0000313" key="4">
    <source>
        <dbReference type="Proteomes" id="UP000011087"/>
    </source>
</evidence>
<proteinExistence type="predicted"/>
<evidence type="ECO:0000256" key="1">
    <source>
        <dbReference type="SAM" id="MobiDB-lite"/>
    </source>
</evidence>
<feature type="compositionally biased region" description="Polar residues" evidence="1">
    <location>
        <begin position="403"/>
        <end position="416"/>
    </location>
</feature>
<dbReference type="EMBL" id="JH992967">
    <property type="protein sequence ID" value="EKX54415.1"/>
    <property type="molecule type" value="Genomic_DNA"/>
</dbReference>
<feature type="region of interest" description="Disordered" evidence="1">
    <location>
        <begin position="260"/>
        <end position="279"/>
    </location>
</feature>
<dbReference type="GeneID" id="17311178"/>
<reference evidence="2 4" key="1">
    <citation type="journal article" date="2012" name="Nature">
        <title>Algal genomes reveal evolutionary mosaicism and the fate of nucleomorphs.</title>
        <authorList>
            <consortium name="DOE Joint Genome Institute"/>
            <person name="Curtis B.A."/>
            <person name="Tanifuji G."/>
            <person name="Burki F."/>
            <person name="Gruber A."/>
            <person name="Irimia M."/>
            <person name="Maruyama S."/>
            <person name="Arias M.C."/>
            <person name="Ball S.G."/>
            <person name="Gile G.H."/>
            <person name="Hirakawa Y."/>
            <person name="Hopkins J.F."/>
            <person name="Kuo A."/>
            <person name="Rensing S.A."/>
            <person name="Schmutz J."/>
            <person name="Symeonidi A."/>
            <person name="Elias M."/>
            <person name="Eveleigh R.J."/>
            <person name="Herman E.K."/>
            <person name="Klute M.J."/>
            <person name="Nakayama T."/>
            <person name="Obornik M."/>
            <person name="Reyes-Prieto A."/>
            <person name="Armbrust E.V."/>
            <person name="Aves S.J."/>
            <person name="Beiko R.G."/>
            <person name="Coutinho P."/>
            <person name="Dacks J.B."/>
            <person name="Durnford D.G."/>
            <person name="Fast N.M."/>
            <person name="Green B.R."/>
            <person name="Grisdale C.J."/>
            <person name="Hempel F."/>
            <person name="Henrissat B."/>
            <person name="Hoppner M.P."/>
            <person name="Ishida K."/>
            <person name="Kim E."/>
            <person name="Koreny L."/>
            <person name="Kroth P.G."/>
            <person name="Liu Y."/>
            <person name="Malik S.B."/>
            <person name="Maier U.G."/>
            <person name="McRose D."/>
            <person name="Mock T."/>
            <person name="Neilson J.A."/>
            <person name="Onodera N.T."/>
            <person name="Poole A.M."/>
            <person name="Pritham E.J."/>
            <person name="Richards T.A."/>
            <person name="Rocap G."/>
            <person name="Roy S.W."/>
            <person name="Sarai C."/>
            <person name="Schaack S."/>
            <person name="Shirato S."/>
            <person name="Slamovits C.H."/>
            <person name="Spencer D.F."/>
            <person name="Suzuki S."/>
            <person name="Worden A.Z."/>
            <person name="Zauner S."/>
            <person name="Barry K."/>
            <person name="Bell C."/>
            <person name="Bharti A.K."/>
            <person name="Crow J.A."/>
            <person name="Grimwood J."/>
            <person name="Kramer R."/>
            <person name="Lindquist E."/>
            <person name="Lucas S."/>
            <person name="Salamov A."/>
            <person name="McFadden G.I."/>
            <person name="Lane C.E."/>
            <person name="Keeling P.J."/>
            <person name="Gray M.W."/>
            <person name="Grigoriev I.V."/>
            <person name="Archibald J.M."/>
        </authorList>
    </citation>
    <scope>NUCLEOTIDE SEQUENCE</scope>
    <source>
        <strain evidence="2 4">CCMP2712</strain>
    </source>
</reference>
<evidence type="ECO:0000313" key="2">
    <source>
        <dbReference type="EMBL" id="EKX54415.1"/>
    </source>
</evidence>
<protein>
    <submittedName>
        <fullName evidence="2 3">Uncharacterized protein</fullName>
    </submittedName>
</protein>